<comment type="caution">
    <text evidence="2">The sequence shown here is derived from an EMBL/GenBank/DDBJ whole genome shotgun (WGS) entry which is preliminary data.</text>
</comment>
<evidence type="ECO:0008006" key="4">
    <source>
        <dbReference type="Google" id="ProtNLM"/>
    </source>
</evidence>
<evidence type="ECO:0000313" key="2">
    <source>
        <dbReference type="EMBL" id="MEW9308083.1"/>
    </source>
</evidence>
<name>A0ABV3PRK9_9HYPH</name>
<organism evidence="2 3">
    <name type="scientific">Labrys neptuniae</name>
    <dbReference type="NCBI Taxonomy" id="376174"/>
    <lineage>
        <taxon>Bacteria</taxon>
        <taxon>Pseudomonadati</taxon>
        <taxon>Pseudomonadota</taxon>
        <taxon>Alphaproteobacteria</taxon>
        <taxon>Hyphomicrobiales</taxon>
        <taxon>Xanthobacteraceae</taxon>
        <taxon>Labrys</taxon>
    </lineage>
</organism>
<proteinExistence type="predicted"/>
<evidence type="ECO:0000256" key="1">
    <source>
        <dbReference type="SAM" id="MobiDB-lite"/>
    </source>
</evidence>
<reference evidence="2 3" key="1">
    <citation type="submission" date="2024-07" db="EMBL/GenBank/DDBJ databases">
        <title>Description of Labrys sedimenti sp. nov., isolated from a diclofenac-degrading enrichment culture.</title>
        <authorList>
            <person name="Tancsics A."/>
            <person name="Csepanyi A."/>
        </authorList>
    </citation>
    <scope>NUCLEOTIDE SEQUENCE [LARGE SCALE GENOMIC DNA]</scope>
    <source>
        <strain evidence="2 3">LMG 23578</strain>
    </source>
</reference>
<dbReference type="Proteomes" id="UP001555786">
    <property type="component" value="Unassembled WGS sequence"/>
</dbReference>
<gene>
    <name evidence="2" type="ORF">ABXS05_21185</name>
</gene>
<protein>
    <recommendedName>
        <fullName evidence="4">SMP-30/gluconolactonase/LRE family protein</fullName>
    </recommendedName>
</protein>
<dbReference type="EMBL" id="JBFNQD010000007">
    <property type="protein sequence ID" value="MEW9308083.1"/>
    <property type="molecule type" value="Genomic_DNA"/>
</dbReference>
<sequence length="270" mass="30150">MLALGDEPSPKPMSTTGRLTSFDGEWRGNQTHFPLEFDYPAFDELPGGGWIVADARCRQGQDNARHLAEDGTVLRHLCLGDAIEHLQCDDEGRIWCGYWDEGALINRAWGRGGPGMPASGLMRFDTDGTALWSQGMARAGLPMVDCYALNVGRREIWSCYYTDFPLLRVDGSGYCQLWSNEISGVKAVAIDRHLGLLIGGYGEDSHRIALFRRGGHEITILATFDLDLGYSREKPARLFAARHDMLHVVWNEQWHRLSVMDVALAAGVYY</sequence>
<keyword evidence="3" id="KW-1185">Reference proteome</keyword>
<evidence type="ECO:0000313" key="3">
    <source>
        <dbReference type="Proteomes" id="UP001555786"/>
    </source>
</evidence>
<feature type="region of interest" description="Disordered" evidence="1">
    <location>
        <begin position="1"/>
        <end position="24"/>
    </location>
</feature>
<accession>A0ABV3PRK9</accession>
<dbReference type="RefSeq" id="WP_367625295.1">
    <property type="nucleotide sequence ID" value="NZ_JBFNQD010000007.1"/>
</dbReference>